<organism evidence="3 4">
    <name type="scientific">Peronospora destructor</name>
    <dbReference type="NCBI Taxonomy" id="86335"/>
    <lineage>
        <taxon>Eukaryota</taxon>
        <taxon>Sar</taxon>
        <taxon>Stramenopiles</taxon>
        <taxon>Oomycota</taxon>
        <taxon>Peronosporomycetes</taxon>
        <taxon>Peronosporales</taxon>
        <taxon>Peronosporaceae</taxon>
        <taxon>Peronospora</taxon>
    </lineage>
</organism>
<keyword evidence="2" id="KW-0732">Signal</keyword>
<accession>A0AAV0U6K1</accession>
<evidence type="ECO:0008006" key="5">
    <source>
        <dbReference type="Google" id="ProtNLM"/>
    </source>
</evidence>
<dbReference type="PROSITE" id="PS51257">
    <property type="entry name" value="PROKAR_LIPOPROTEIN"/>
    <property type="match status" value="1"/>
</dbReference>
<dbReference type="Proteomes" id="UP001162029">
    <property type="component" value="Unassembled WGS sequence"/>
</dbReference>
<proteinExistence type="predicted"/>
<dbReference type="EMBL" id="CANTFM010000971">
    <property type="protein sequence ID" value="CAI5732530.1"/>
    <property type="molecule type" value="Genomic_DNA"/>
</dbReference>
<feature type="region of interest" description="Disordered" evidence="1">
    <location>
        <begin position="195"/>
        <end position="232"/>
    </location>
</feature>
<comment type="caution">
    <text evidence="3">The sequence shown here is derived from an EMBL/GenBank/DDBJ whole genome shotgun (WGS) entry which is preliminary data.</text>
</comment>
<evidence type="ECO:0000313" key="4">
    <source>
        <dbReference type="Proteomes" id="UP001162029"/>
    </source>
</evidence>
<feature type="compositionally biased region" description="Polar residues" evidence="1">
    <location>
        <begin position="195"/>
        <end position="208"/>
    </location>
</feature>
<evidence type="ECO:0000256" key="1">
    <source>
        <dbReference type="SAM" id="MobiDB-lite"/>
    </source>
</evidence>
<reference evidence="3" key="1">
    <citation type="submission" date="2022-12" db="EMBL/GenBank/DDBJ databases">
        <authorList>
            <person name="Webb A."/>
        </authorList>
    </citation>
    <scope>NUCLEOTIDE SEQUENCE</scope>
    <source>
        <strain evidence="3">Pd1</strain>
    </source>
</reference>
<evidence type="ECO:0000313" key="3">
    <source>
        <dbReference type="EMBL" id="CAI5732530.1"/>
    </source>
</evidence>
<evidence type="ECO:0000256" key="2">
    <source>
        <dbReference type="SAM" id="SignalP"/>
    </source>
</evidence>
<name>A0AAV0U6K1_9STRA</name>
<sequence length="328" mass="34672">MKPFAPLNVLTLTALVGCVNAHGYISQPRAKYEPSPMYTGYNCLTNASINEGFAGGIYNHEPENNAKQFAEHWNATGYTSLREMLDPIAPDYGYSIATGDPVDVSSYTEMWWQNNEYKEGFLKSHYGPCETWIDETMVFHSKDCAKEFRSYPAKIPIDYSACKPGKKCLLVFYWLALHSPQWQIYKQCVPISNEGSGKSSAKGATTDITAPKGAPTTPKVTLPATPPVTPPATLTTDFTSIKTTGPASAPAIVTSSPATVTSSPATVTSSPATVTSSPATVTSSPATVTSSPATVTSSPATVTSSPATVTSSPATVTNTPAAVTSTET</sequence>
<dbReference type="AlphaFoldDB" id="A0AAV0U6K1"/>
<protein>
    <recommendedName>
        <fullName evidence="5">SCP domain-containing protein</fullName>
    </recommendedName>
</protein>
<keyword evidence="4" id="KW-1185">Reference proteome</keyword>
<feature type="region of interest" description="Disordered" evidence="1">
    <location>
        <begin position="255"/>
        <end position="328"/>
    </location>
</feature>
<gene>
    <name evidence="3" type="ORF">PDE001_LOCUS5132</name>
</gene>
<feature type="chain" id="PRO_5043460394" description="SCP domain-containing protein" evidence="2">
    <location>
        <begin position="22"/>
        <end position="328"/>
    </location>
</feature>
<feature type="signal peptide" evidence="2">
    <location>
        <begin position="1"/>
        <end position="21"/>
    </location>
</feature>